<evidence type="ECO:0000313" key="9">
    <source>
        <dbReference type="EMBL" id="MFD1531442.1"/>
    </source>
</evidence>
<dbReference type="InterPro" id="IPR051269">
    <property type="entry name" value="Fe-S_cluster_ET"/>
</dbReference>
<comment type="caution">
    <text evidence="9">The sequence shown here is derived from an EMBL/GenBank/DDBJ whole genome shotgun (WGS) entry which is preliminary data.</text>
</comment>
<evidence type="ECO:0000256" key="2">
    <source>
        <dbReference type="ARBA" id="ARBA00022448"/>
    </source>
</evidence>
<protein>
    <recommendedName>
        <fullName evidence="8">Ferredoxin</fullName>
    </recommendedName>
</protein>
<keyword evidence="4 8" id="KW-0249">Electron transport</keyword>
<keyword evidence="7" id="KW-0003">3Fe-4S</keyword>
<evidence type="ECO:0000256" key="5">
    <source>
        <dbReference type="ARBA" id="ARBA00023004"/>
    </source>
</evidence>
<dbReference type="InterPro" id="IPR001080">
    <property type="entry name" value="3Fe4S_ferredoxin"/>
</dbReference>
<evidence type="ECO:0000256" key="8">
    <source>
        <dbReference type="RuleBase" id="RU368020"/>
    </source>
</evidence>
<dbReference type="Gene3D" id="3.30.70.20">
    <property type="match status" value="1"/>
</dbReference>
<proteinExistence type="predicted"/>
<evidence type="ECO:0000256" key="7">
    <source>
        <dbReference type="ARBA" id="ARBA00023291"/>
    </source>
</evidence>
<keyword evidence="10" id="KW-1185">Reference proteome</keyword>
<keyword evidence="5 8" id="KW-0408">Iron</keyword>
<dbReference type="PANTHER" id="PTHR36923:SF3">
    <property type="entry name" value="FERREDOXIN"/>
    <property type="match status" value="1"/>
</dbReference>
<evidence type="ECO:0000256" key="6">
    <source>
        <dbReference type="ARBA" id="ARBA00023014"/>
    </source>
</evidence>
<name>A0ABW4FQX0_9PSEU</name>
<comment type="cofactor">
    <cofactor evidence="1">
        <name>[3Fe-4S] cluster</name>
        <dbReference type="ChEBI" id="CHEBI:21137"/>
    </cofactor>
</comment>
<comment type="function">
    <text evidence="8">Ferredoxins are iron-sulfur proteins that transfer electrons in a wide variety of metabolic reactions.</text>
</comment>
<dbReference type="PRINTS" id="PR00352">
    <property type="entry name" value="3FE4SFRDOXIN"/>
</dbReference>
<dbReference type="PANTHER" id="PTHR36923">
    <property type="entry name" value="FERREDOXIN"/>
    <property type="match status" value="1"/>
</dbReference>
<keyword evidence="6 8" id="KW-0411">Iron-sulfur</keyword>
<gene>
    <name evidence="9" type="ORF">ACFSCY_18550</name>
</gene>
<evidence type="ECO:0000256" key="4">
    <source>
        <dbReference type="ARBA" id="ARBA00022982"/>
    </source>
</evidence>
<keyword evidence="2 8" id="KW-0813">Transport</keyword>
<evidence type="ECO:0000256" key="1">
    <source>
        <dbReference type="ARBA" id="ARBA00001927"/>
    </source>
</evidence>
<dbReference type="EMBL" id="JBHUCP010000012">
    <property type="protein sequence ID" value="MFD1531442.1"/>
    <property type="molecule type" value="Genomic_DNA"/>
</dbReference>
<dbReference type="RefSeq" id="WP_343978955.1">
    <property type="nucleotide sequence ID" value="NZ_BAAAJG010000010.1"/>
</dbReference>
<dbReference type="SUPFAM" id="SSF54862">
    <property type="entry name" value="4Fe-4S ferredoxins"/>
    <property type="match status" value="1"/>
</dbReference>
<reference evidence="10" key="1">
    <citation type="journal article" date="2019" name="Int. J. Syst. Evol. Microbiol.">
        <title>The Global Catalogue of Microorganisms (GCM) 10K type strain sequencing project: providing services to taxonomists for standard genome sequencing and annotation.</title>
        <authorList>
            <consortium name="The Broad Institute Genomics Platform"/>
            <consortium name="The Broad Institute Genome Sequencing Center for Infectious Disease"/>
            <person name="Wu L."/>
            <person name="Ma J."/>
        </authorList>
    </citation>
    <scope>NUCLEOTIDE SEQUENCE [LARGE SCALE GENOMIC DNA]</scope>
    <source>
        <strain evidence="10">JCM 12165</strain>
    </source>
</reference>
<evidence type="ECO:0000313" key="10">
    <source>
        <dbReference type="Proteomes" id="UP001597145"/>
    </source>
</evidence>
<dbReference type="Pfam" id="PF13459">
    <property type="entry name" value="Fer4_15"/>
    <property type="match status" value="1"/>
</dbReference>
<dbReference type="Proteomes" id="UP001597145">
    <property type="component" value="Unassembled WGS sequence"/>
</dbReference>
<keyword evidence="3 8" id="KW-0479">Metal-binding</keyword>
<organism evidence="9 10">
    <name type="scientific">Pseudonocardia aurantiaca</name>
    <dbReference type="NCBI Taxonomy" id="75290"/>
    <lineage>
        <taxon>Bacteria</taxon>
        <taxon>Bacillati</taxon>
        <taxon>Actinomycetota</taxon>
        <taxon>Actinomycetes</taxon>
        <taxon>Pseudonocardiales</taxon>
        <taxon>Pseudonocardiaceae</taxon>
        <taxon>Pseudonocardia</taxon>
    </lineage>
</organism>
<accession>A0ABW4FQX0</accession>
<sequence>MARATIDGSRCQGHGRCALIAPDVFDVDDLGMGRVVVDEVPDGELPDVRAAVLSCPESAIALPE</sequence>
<evidence type="ECO:0000256" key="3">
    <source>
        <dbReference type="ARBA" id="ARBA00022723"/>
    </source>
</evidence>